<name>A0A3D4SYF9_9CORY</name>
<dbReference type="InterPro" id="IPR057326">
    <property type="entry name" value="KR_dom"/>
</dbReference>
<dbReference type="PROSITE" id="PS00061">
    <property type="entry name" value="ADH_SHORT"/>
    <property type="match status" value="1"/>
</dbReference>
<dbReference type="GO" id="GO:0016491">
    <property type="term" value="F:oxidoreductase activity"/>
    <property type="evidence" value="ECO:0007669"/>
    <property type="project" value="UniProtKB-KW"/>
</dbReference>
<proteinExistence type="inferred from homology"/>
<dbReference type="PANTHER" id="PTHR43618:SF12">
    <property type="entry name" value="OXIDOREDUCTASE, SHORT-CHAIN DEHYDROGENASE_REDUCTASE FAMILY (AFU_ORTHOLOGUE AFUA_1G14540)"/>
    <property type="match status" value="1"/>
</dbReference>
<dbReference type="Pfam" id="PF13561">
    <property type="entry name" value="adh_short_C2"/>
    <property type="match status" value="1"/>
</dbReference>
<gene>
    <name evidence="5" type="ORF">DIW82_05720</name>
</gene>
<dbReference type="EMBL" id="DQID01000155">
    <property type="protein sequence ID" value="HCT14292.1"/>
    <property type="molecule type" value="Genomic_DNA"/>
</dbReference>
<dbReference type="Gene3D" id="3.40.50.720">
    <property type="entry name" value="NAD(P)-binding Rossmann-like Domain"/>
    <property type="match status" value="1"/>
</dbReference>
<dbReference type="RefSeq" id="WP_273051511.1">
    <property type="nucleotide sequence ID" value="NZ_DAITTW010000071.1"/>
</dbReference>
<dbReference type="FunFam" id="3.40.50.720:FF:000084">
    <property type="entry name" value="Short-chain dehydrogenase reductase"/>
    <property type="match status" value="1"/>
</dbReference>
<comment type="caution">
    <text evidence="5">The sequence shown here is derived from an EMBL/GenBank/DDBJ whole genome shotgun (WGS) entry which is preliminary data.</text>
</comment>
<dbReference type="InterPro" id="IPR052178">
    <property type="entry name" value="Sec_Metab_Biosynth_SDR"/>
</dbReference>
<evidence type="ECO:0000256" key="2">
    <source>
        <dbReference type="ARBA" id="ARBA00022857"/>
    </source>
</evidence>
<dbReference type="PRINTS" id="PR00081">
    <property type="entry name" value="GDHRDH"/>
</dbReference>
<dbReference type="Proteomes" id="UP000261739">
    <property type="component" value="Unassembled WGS sequence"/>
</dbReference>
<comment type="similarity">
    <text evidence="1">Belongs to the short-chain dehydrogenases/reductases (SDR) family.</text>
</comment>
<evidence type="ECO:0000259" key="4">
    <source>
        <dbReference type="SMART" id="SM00822"/>
    </source>
</evidence>
<dbReference type="AlphaFoldDB" id="A0A3D4SYF9"/>
<reference evidence="5 6" key="1">
    <citation type="journal article" date="2018" name="Nat. Biotechnol.">
        <title>A standardized bacterial taxonomy based on genome phylogeny substantially revises the tree of life.</title>
        <authorList>
            <person name="Parks D.H."/>
            <person name="Chuvochina M."/>
            <person name="Waite D.W."/>
            <person name="Rinke C."/>
            <person name="Skarshewski A."/>
            <person name="Chaumeil P.A."/>
            <person name="Hugenholtz P."/>
        </authorList>
    </citation>
    <scope>NUCLEOTIDE SEQUENCE [LARGE SCALE GENOMIC DNA]</scope>
    <source>
        <strain evidence="5">UBA11247</strain>
    </source>
</reference>
<dbReference type="STRING" id="863239.GCA_000213935_01753"/>
<evidence type="ECO:0000256" key="3">
    <source>
        <dbReference type="ARBA" id="ARBA00023002"/>
    </source>
</evidence>
<sequence>MTDHAAGAPAPFDIAGRTVLVTGGARGIGRMLSEGLLRAGATVLFSARKPDAVATAEQELRDLATGIDGAGEVHGIAADIATEEGCQALVAAVRDHTDRLDGLVNNAGATWGAPFDEFPPAAWDKVLGVNVKTPFRLAQLLRPLLDVRGAAGLDPARIINLGSIDGLAVPNYENYSYAASKAAVHHLTKVLAKTLAPGILVNAVAPGPFPTKMMKWVLDDHGEEINRANPLGRVGRPEDITALVTFLLAPGSSYLTGLTIPLDGGLTSTMSVAMYDND</sequence>
<dbReference type="PRINTS" id="PR00080">
    <property type="entry name" value="SDRFAMILY"/>
</dbReference>
<dbReference type="SUPFAM" id="SSF51735">
    <property type="entry name" value="NAD(P)-binding Rossmann-fold domains"/>
    <property type="match status" value="1"/>
</dbReference>
<organism evidence="5 6">
    <name type="scientific">Corynebacterium nuruki</name>
    <dbReference type="NCBI Taxonomy" id="1032851"/>
    <lineage>
        <taxon>Bacteria</taxon>
        <taxon>Bacillati</taxon>
        <taxon>Actinomycetota</taxon>
        <taxon>Actinomycetes</taxon>
        <taxon>Mycobacteriales</taxon>
        <taxon>Corynebacteriaceae</taxon>
        <taxon>Corynebacterium</taxon>
    </lineage>
</organism>
<dbReference type="SMART" id="SM00822">
    <property type="entry name" value="PKS_KR"/>
    <property type="match status" value="1"/>
</dbReference>
<keyword evidence="2" id="KW-0521">NADP</keyword>
<accession>A0A3D4SYF9</accession>
<keyword evidence="3" id="KW-0560">Oxidoreductase</keyword>
<protein>
    <submittedName>
        <fullName evidence="5">3-oxoacyl-ACP reductase</fullName>
    </submittedName>
</protein>
<dbReference type="InterPro" id="IPR020904">
    <property type="entry name" value="Sc_DH/Rdtase_CS"/>
</dbReference>
<evidence type="ECO:0000256" key="1">
    <source>
        <dbReference type="ARBA" id="ARBA00006484"/>
    </source>
</evidence>
<dbReference type="InterPro" id="IPR036291">
    <property type="entry name" value="NAD(P)-bd_dom_sf"/>
</dbReference>
<dbReference type="PANTHER" id="PTHR43618">
    <property type="entry name" value="7-ALPHA-HYDROXYSTEROID DEHYDROGENASE"/>
    <property type="match status" value="1"/>
</dbReference>
<evidence type="ECO:0000313" key="5">
    <source>
        <dbReference type="EMBL" id="HCT14292.1"/>
    </source>
</evidence>
<dbReference type="InterPro" id="IPR002347">
    <property type="entry name" value="SDR_fam"/>
</dbReference>
<feature type="domain" description="Ketoreductase" evidence="4">
    <location>
        <begin position="17"/>
        <end position="207"/>
    </location>
</feature>
<evidence type="ECO:0000313" key="6">
    <source>
        <dbReference type="Proteomes" id="UP000261739"/>
    </source>
</evidence>